<evidence type="ECO:0000259" key="3">
    <source>
        <dbReference type="SMART" id="SM00382"/>
    </source>
</evidence>
<dbReference type="InterPro" id="IPR003593">
    <property type="entry name" value="AAA+_ATPase"/>
</dbReference>
<dbReference type="OrthoDB" id="2546325at2759"/>
<dbReference type="InterPro" id="IPR027417">
    <property type="entry name" value="P-loop_NTPase"/>
</dbReference>
<evidence type="ECO:0000313" key="5">
    <source>
        <dbReference type="Proteomes" id="UP000700596"/>
    </source>
</evidence>
<proteinExistence type="predicted"/>
<reference evidence="4" key="1">
    <citation type="journal article" date="2021" name="Nat. Commun.">
        <title>Genetic determinants of endophytism in the Arabidopsis root mycobiome.</title>
        <authorList>
            <person name="Mesny F."/>
            <person name="Miyauchi S."/>
            <person name="Thiergart T."/>
            <person name="Pickel B."/>
            <person name="Atanasova L."/>
            <person name="Karlsson M."/>
            <person name="Huettel B."/>
            <person name="Barry K.W."/>
            <person name="Haridas S."/>
            <person name="Chen C."/>
            <person name="Bauer D."/>
            <person name="Andreopoulos W."/>
            <person name="Pangilinan J."/>
            <person name="LaButti K."/>
            <person name="Riley R."/>
            <person name="Lipzen A."/>
            <person name="Clum A."/>
            <person name="Drula E."/>
            <person name="Henrissat B."/>
            <person name="Kohler A."/>
            <person name="Grigoriev I.V."/>
            <person name="Martin F.M."/>
            <person name="Hacquard S."/>
        </authorList>
    </citation>
    <scope>NUCLEOTIDE SEQUENCE</scope>
    <source>
        <strain evidence="4">MPI-CAGE-CH-0243</strain>
    </source>
</reference>
<accession>A0A9P9EGT3</accession>
<feature type="region of interest" description="Disordered" evidence="2">
    <location>
        <begin position="1966"/>
        <end position="1988"/>
    </location>
</feature>
<feature type="domain" description="AAA+ ATPase" evidence="3">
    <location>
        <begin position="302"/>
        <end position="489"/>
    </location>
</feature>
<evidence type="ECO:0000313" key="4">
    <source>
        <dbReference type="EMBL" id="KAH7137970.1"/>
    </source>
</evidence>
<dbReference type="EMBL" id="JAGMWT010000001">
    <property type="protein sequence ID" value="KAH7137970.1"/>
    <property type="molecule type" value="Genomic_DNA"/>
</dbReference>
<dbReference type="SUPFAM" id="SSF52540">
    <property type="entry name" value="P-loop containing nucleoside triphosphate hydrolases"/>
    <property type="match status" value="1"/>
</dbReference>
<sequence length="2125" mass="239074">MGGLQASQHSYFPSKARSRTVSGTYSSIGRMTKRSTNGYKIGFVQDSAFSLKKKSMSELGAGVFQGVADVSFVKLLEWIQSERLTTLPHKGSRWDRVLIRALYFAEQLHKFDTAIQGFALDSHAAATLGHGHAQLLLELGHENSEALDKAFAVLYKFGLSLSAVLHRSELLAATSEIREQLCLLYTDLLSLVVDVAVRFYKTVNGMTTSSVSLDIYEIFGETIETFRNRQNTIIEAIWSYQIDSEGLEEGEVLDVKILNKWLAPQDGVVATLSRDHAAFTEHQAEFTCLWFQRYLPKFVQSDHSVFLVTGRPGSGKTVLAGAIAERFQRPVSRKSFDTLFCSINPEVTSHATSLGLVKSLLVQLLNLRVGNMAMYYALSQAYQLCQHIADNKAYEDQLWHALAKSLEHPLDNANELAIIVDGLDELSKDPAEVSAVLGRLRSAVAKGKRVRLIVTSSSLSSSATDQDFHHDITPADVRDDLHAVVLKALIPNKNFQAKSAKEQESLIDRIIQVANGSFLWATITCEILSNQKSSENITKTLENLVSSKAAVPDLVLKLFNTLDLTSNAKTILSWQLVANRPFTVEEIHCLFSVNVQTGNLADKHIDTFSTVQSLKSILALQEGIVRFKHPSVRSTLYQFATQGKISLPVKDIETDLVLRILTYTKSTIRDKGEPTLEISDPTLADRMFKQFVLLEYAVHYWPFHLKQSSLAPKSTDDFKPTPELQKSFPESTIIPVLETISWSNQWLPSQVVELYTLVGAIRAGILTESHPAVLQTYISTALTYATISNTQQAIKYFYLSTKISRKVLSEVHPLTLEVANRFLTLTENMKFSSRTEIVTRREEVLLLVITAYERQYGSTYEHVIRYRQLLVELYGSLKEEDRALEVYRLIQEATIKHYGRHSHEAQGISEHLGVVLGKGKGQRQLDSYKESFFTEEEEDDVVEVFDIHKTTEYLRKAEEYISRGDIAMAERTYVELWHEISSRSRSVRSIEWHEKNIDIASTYAEFLRTQKRKSESSAVLTCVWQQYDQNQLSFSETIVSRLTTVAKSLKVLGHHSVALSIFKYASSYYKNVRKEESSMSQEVSREISETSTQLVKQTLITTQTQTTTSSAVSESVFQDVFYSAIKSSKTIDATTMALAKKLTLRYMAQRKWSSAISVIHDVLARTWESFLSGSIQDVTLTTIFMNESIELVELLAECHIKSKQMDKVADVYARLFRAVLTSATVDKAIFERTKNLLINFYDKHGYFDNAIGAYQEILGVYRTKFGSAHENTIQVLYILAARCRAHPRNHPYWVEYYLQIVTNLNKDSDICHPDALEAIIIVANTHWEDRRYAEAVIVYRVLWNTSVRKTKEYKQFSDAEFVQTLYERYFQSLEETKASWSVLHQVTEEYRSTCLTVFGAESTLSVEATLALARVTQQSDNHSLQAIALYEEASKSSKVTTTTVSEIKQTLSSLYVRQMQSKSSSSMKTETVDRAISLTQEQYSQASSQYGYSHESSLTHLRELAILHHRQQKSELATRKLTTAVQEIVTKETSSEKLIESASSIAESFHAIQQHQTLIELVHELHRQISAKDSRNVSKWSLDLTKSDRSSLAFLASLQYHTRKDLSITLAEIMADITMEYIYFESFRQILHKNESTKSVILAAAPLRVLLLRTGQKDIATFVEEEVLKIFMKRDTADLGIMNKQSPGLFINAILEYLGNGKNKNFIRAVLVSSNEQVASLTKAKRHQEAYDVAHLSFVFASKHDGYSGPESISLGFKLASLLVGQNGEKISDPELNKKSLDLSNKIVKKILDICKQLKINLAQIQLPELDRLSALLGRQEDYVTLEWLLTTLWQTRDAQKSWPTPVLITLSRRLICARYLAGHPIKAIRLCEDIAYNMRRAHGPRTPVTIETYELLAQLYTSTALTYQSKATTEKTGPLAAEYFRKALRSHEDILQIIVYENGSGDDSDDELDAAAELLAQHGANSPRHSLSGNAASITPPSPHPPLNSSALALKHLHLLKLAYQRLGSWPKPYSEYERLNAEIFRQFGTEKEWKGAQGVETWSAKEFGNGKAESSEGAFEGLKEWGFVDEGQGQITVSTAAKRGYGALGLGVGGLGGHGVHVSHGSVRIRQGKMAVVDDDEEL</sequence>
<dbReference type="Proteomes" id="UP000700596">
    <property type="component" value="Unassembled WGS sequence"/>
</dbReference>
<feature type="compositionally biased region" description="Polar residues" evidence="2">
    <location>
        <begin position="1966"/>
        <end position="1980"/>
    </location>
</feature>
<keyword evidence="1" id="KW-0677">Repeat</keyword>
<protein>
    <submittedName>
        <fullName evidence="4">NACHT domain-containing protein</fullName>
    </submittedName>
</protein>
<keyword evidence="5" id="KW-1185">Reference proteome</keyword>
<dbReference type="SMART" id="SM00382">
    <property type="entry name" value="AAA"/>
    <property type="match status" value="1"/>
</dbReference>
<dbReference type="Gene3D" id="3.40.50.300">
    <property type="entry name" value="P-loop containing nucleotide triphosphate hydrolases"/>
    <property type="match status" value="1"/>
</dbReference>
<dbReference type="InterPro" id="IPR056884">
    <property type="entry name" value="NPHP3-like_N"/>
</dbReference>
<dbReference type="PANTHER" id="PTHR10039">
    <property type="entry name" value="AMELOGENIN"/>
    <property type="match status" value="1"/>
</dbReference>
<evidence type="ECO:0000256" key="1">
    <source>
        <dbReference type="ARBA" id="ARBA00022737"/>
    </source>
</evidence>
<comment type="caution">
    <text evidence="4">The sequence shown here is derived from an EMBL/GenBank/DDBJ whole genome shotgun (WGS) entry which is preliminary data.</text>
</comment>
<dbReference type="Pfam" id="PF24883">
    <property type="entry name" value="NPHP3_N"/>
    <property type="match status" value="1"/>
</dbReference>
<gene>
    <name evidence="4" type="ORF">B0J11DRAFT_423058</name>
</gene>
<dbReference type="Gene3D" id="1.25.40.10">
    <property type="entry name" value="Tetratricopeptide repeat domain"/>
    <property type="match status" value="2"/>
</dbReference>
<dbReference type="PANTHER" id="PTHR10039:SF9">
    <property type="entry name" value="NACHT DOMAIN PROTEIN (AFU_ORTHOLOGUE AFUA_2G01760)"/>
    <property type="match status" value="1"/>
</dbReference>
<dbReference type="InterPro" id="IPR011990">
    <property type="entry name" value="TPR-like_helical_dom_sf"/>
</dbReference>
<evidence type="ECO:0000256" key="2">
    <source>
        <dbReference type="SAM" id="MobiDB-lite"/>
    </source>
</evidence>
<organism evidence="4 5">
    <name type="scientific">Dendryphion nanum</name>
    <dbReference type="NCBI Taxonomy" id="256645"/>
    <lineage>
        <taxon>Eukaryota</taxon>
        <taxon>Fungi</taxon>
        <taxon>Dikarya</taxon>
        <taxon>Ascomycota</taxon>
        <taxon>Pezizomycotina</taxon>
        <taxon>Dothideomycetes</taxon>
        <taxon>Pleosporomycetidae</taxon>
        <taxon>Pleosporales</taxon>
        <taxon>Torulaceae</taxon>
        <taxon>Dendryphion</taxon>
    </lineage>
</organism>
<name>A0A9P9EGT3_9PLEO</name>